<dbReference type="EMBL" id="CP119316">
    <property type="protein sequence ID" value="WEK46214.1"/>
    <property type="molecule type" value="Genomic_DNA"/>
</dbReference>
<reference evidence="2" key="1">
    <citation type="submission" date="2023-03" db="EMBL/GenBank/DDBJ databases">
        <title>Andean soil-derived lignocellulolytic bacterial consortium as a source of novel taxa and putative plastic-active enzymes.</title>
        <authorList>
            <person name="Diaz-Garcia L."/>
            <person name="Chuvochina M."/>
            <person name="Feuerriegel G."/>
            <person name="Bunk B."/>
            <person name="Sproer C."/>
            <person name="Streit W.R."/>
            <person name="Rodriguez L.M."/>
            <person name="Overmann J."/>
            <person name="Jimenez D.J."/>
        </authorList>
    </citation>
    <scope>NUCLEOTIDE SEQUENCE</scope>
    <source>
        <strain evidence="2">MAG 26</strain>
    </source>
</reference>
<gene>
    <name evidence="2" type="ORF">P0Y56_14525</name>
</gene>
<feature type="region of interest" description="Disordered" evidence="1">
    <location>
        <begin position="53"/>
        <end position="75"/>
    </location>
</feature>
<evidence type="ECO:0000256" key="1">
    <source>
        <dbReference type="SAM" id="MobiDB-lite"/>
    </source>
</evidence>
<feature type="compositionally biased region" description="Basic and acidic residues" evidence="1">
    <location>
        <begin position="63"/>
        <end position="75"/>
    </location>
</feature>
<dbReference type="KEGG" id="acob:P0Y56_14525"/>
<organism evidence="2 3">
    <name type="scientific">Candidatus Andeanibacterium colombiense</name>
    <dbReference type="NCBI Taxonomy" id="3121345"/>
    <lineage>
        <taxon>Bacteria</taxon>
        <taxon>Pseudomonadati</taxon>
        <taxon>Pseudomonadota</taxon>
        <taxon>Alphaproteobacteria</taxon>
        <taxon>Sphingomonadales</taxon>
        <taxon>Sphingomonadaceae</taxon>
        <taxon>Candidatus Andeanibacterium</taxon>
    </lineage>
</organism>
<evidence type="ECO:0000313" key="2">
    <source>
        <dbReference type="EMBL" id="WEK46214.1"/>
    </source>
</evidence>
<dbReference type="AlphaFoldDB" id="A0AAJ5X5C5"/>
<dbReference type="Proteomes" id="UP001218362">
    <property type="component" value="Chromosome"/>
</dbReference>
<name>A0AAJ5X5C5_9SPHN</name>
<protein>
    <submittedName>
        <fullName evidence="2">Uncharacterized protein</fullName>
    </submittedName>
</protein>
<accession>A0AAJ5X5C5</accession>
<evidence type="ECO:0000313" key="3">
    <source>
        <dbReference type="Proteomes" id="UP001218362"/>
    </source>
</evidence>
<proteinExistence type="predicted"/>
<sequence>MIWIALALATCGICSVIVVRALARAPYGHQDESGFTYGERGRPHVRALERPVPAAEPVATFPTREERPRMTERRG</sequence>